<name>A0A497EZN4_9CREN</name>
<feature type="coiled-coil region" evidence="1">
    <location>
        <begin position="233"/>
        <end position="272"/>
    </location>
</feature>
<evidence type="ECO:0000313" key="2">
    <source>
        <dbReference type="EMBL" id="RLE52180.1"/>
    </source>
</evidence>
<sequence length="312" mass="34957">MARNKLVAAGMLISLWVMAALITMSIASSAQNIKEQRVERFLEVAEKAKDRVERLINIIYSNETVLEIIEDTGLIDEFNGNITLFNNGVDKLNIAHTLLEEGDLANAIGNATEAFKIFRDVYKSLHKILEEADLCKCEIIDAPGLIEAMYRALDRIERIREIASPEALEAIEGILSKAEEYLDIETAMELLSEGRVNETAHRLAEANRLIALAHSLLRKKAQELNIKRLTSYIKIVEKFCDRIERQINRLKREDLISKLDEAKALINDAKESLENGDYSSAILSIINARNLLREIEISLRGPKGPQGPHGGG</sequence>
<comment type="caution">
    <text evidence="2">The sequence shown here is derived from an EMBL/GenBank/DDBJ whole genome shotgun (WGS) entry which is preliminary data.</text>
</comment>
<proteinExistence type="predicted"/>
<dbReference type="EMBL" id="QMQZ01000009">
    <property type="protein sequence ID" value="RLE52180.1"/>
    <property type="molecule type" value="Genomic_DNA"/>
</dbReference>
<organism evidence="2 3">
    <name type="scientific">Thermoproteota archaeon</name>
    <dbReference type="NCBI Taxonomy" id="2056631"/>
    <lineage>
        <taxon>Archaea</taxon>
        <taxon>Thermoproteota</taxon>
    </lineage>
</organism>
<evidence type="ECO:0000256" key="1">
    <source>
        <dbReference type="SAM" id="Coils"/>
    </source>
</evidence>
<dbReference type="Proteomes" id="UP000268446">
    <property type="component" value="Unassembled WGS sequence"/>
</dbReference>
<protein>
    <submittedName>
        <fullName evidence="2">Uncharacterized protein</fullName>
    </submittedName>
</protein>
<keyword evidence="1" id="KW-0175">Coiled coil</keyword>
<reference evidence="2 3" key="1">
    <citation type="submission" date="2018-06" db="EMBL/GenBank/DDBJ databases">
        <title>Extensive metabolic versatility and redundancy in microbially diverse, dynamic hydrothermal sediments.</title>
        <authorList>
            <person name="Dombrowski N."/>
            <person name="Teske A."/>
            <person name="Baker B.J."/>
        </authorList>
    </citation>
    <scope>NUCLEOTIDE SEQUENCE [LARGE SCALE GENOMIC DNA]</scope>
    <source>
        <strain evidence="2">B29_G17</strain>
    </source>
</reference>
<accession>A0A497EZN4</accession>
<evidence type="ECO:0000313" key="3">
    <source>
        <dbReference type="Proteomes" id="UP000268446"/>
    </source>
</evidence>
<dbReference type="AlphaFoldDB" id="A0A497EZN4"/>
<gene>
    <name evidence="2" type="ORF">DRJ20_00665</name>
</gene>